<reference evidence="2 3" key="1">
    <citation type="submission" date="2021-06" db="EMBL/GenBank/DDBJ databases">
        <authorList>
            <person name="Kallberg Y."/>
            <person name="Tangrot J."/>
            <person name="Rosling A."/>
        </authorList>
    </citation>
    <scope>NUCLEOTIDE SEQUENCE [LARGE SCALE GENOMIC DNA]</scope>
    <source>
        <strain evidence="2 3">120-4 pot B 10/14</strain>
    </source>
</reference>
<keyword evidence="1" id="KW-0472">Membrane</keyword>
<comment type="caution">
    <text evidence="2">The sequence shown here is derived from an EMBL/GenBank/DDBJ whole genome shotgun (WGS) entry which is preliminary data.</text>
</comment>
<gene>
    <name evidence="2" type="ORF">GMARGA_LOCUS38150</name>
</gene>
<evidence type="ECO:0000313" key="3">
    <source>
        <dbReference type="Proteomes" id="UP000789901"/>
    </source>
</evidence>
<keyword evidence="1" id="KW-0812">Transmembrane</keyword>
<proteinExistence type="predicted"/>
<dbReference type="Proteomes" id="UP000789901">
    <property type="component" value="Unassembled WGS sequence"/>
</dbReference>
<evidence type="ECO:0000313" key="2">
    <source>
        <dbReference type="EMBL" id="CAG8846414.1"/>
    </source>
</evidence>
<organism evidence="2 3">
    <name type="scientific">Gigaspora margarita</name>
    <dbReference type="NCBI Taxonomy" id="4874"/>
    <lineage>
        <taxon>Eukaryota</taxon>
        <taxon>Fungi</taxon>
        <taxon>Fungi incertae sedis</taxon>
        <taxon>Mucoromycota</taxon>
        <taxon>Glomeromycotina</taxon>
        <taxon>Glomeromycetes</taxon>
        <taxon>Diversisporales</taxon>
        <taxon>Gigasporaceae</taxon>
        <taxon>Gigaspora</taxon>
    </lineage>
</organism>
<keyword evidence="1" id="KW-1133">Transmembrane helix</keyword>
<name>A0ABN7X5H6_GIGMA</name>
<protein>
    <submittedName>
        <fullName evidence="2">1109_t:CDS:1</fullName>
    </submittedName>
</protein>
<feature type="transmembrane region" description="Helical" evidence="1">
    <location>
        <begin position="6"/>
        <end position="24"/>
    </location>
</feature>
<accession>A0ABN7X5H6</accession>
<sequence length="90" mass="11113">MKDYFSTILLEVIMMIFYYLPLIFKEQIKIQEVSRLFNDTFKMIYPENVQEIYFQNLNLDRIINPSEYCMLLKTRNICYHKEIEKSKPRM</sequence>
<dbReference type="EMBL" id="CAJVQB010083395">
    <property type="protein sequence ID" value="CAG8846414.1"/>
    <property type="molecule type" value="Genomic_DNA"/>
</dbReference>
<feature type="non-terminal residue" evidence="2">
    <location>
        <position position="90"/>
    </location>
</feature>
<keyword evidence="3" id="KW-1185">Reference proteome</keyword>
<evidence type="ECO:0000256" key="1">
    <source>
        <dbReference type="SAM" id="Phobius"/>
    </source>
</evidence>